<evidence type="ECO:0000256" key="1">
    <source>
        <dbReference type="SAM" id="SignalP"/>
    </source>
</evidence>
<dbReference type="PROSITE" id="PS51257">
    <property type="entry name" value="PROKAR_LIPOPROTEIN"/>
    <property type="match status" value="1"/>
</dbReference>
<comment type="caution">
    <text evidence="2">The sequence shown here is derived from an EMBL/GenBank/DDBJ whole genome shotgun (WGS) entry which is preliminary data.</text>
</comment>
<dbReference type="Pfam" id="PF09533">
    <property type="entry name" value="DUF2380"/>
    <property type="match status" value="1"/>
</dbReference>
<accession>A0ABU5HGR5</accession>
<keyword evidence="1" id="KW-0732">Signal</keyword>
<dbReference type="InterPro" id="IPR011755">
    <property type="entry name" value="CHP02269_MYXXA"/>
</dbReference>
<reference evidence="2 3" key="1">
    <citation type="submission" date="2023-12" db="EMBL/GenBank/DDBJ databases">
        <title>the genome sequence of Hyalangium sp. s54d21.</title>
        <authorList>
            <person name="Zhang X."/>
        </authorList>
    </citation>
    <scope>NUCLEOTIDE SEQUENCE [LARGE SCALE GENOMIC DNA]</scope>
    <source>
        <strain evidence="3">s54d21</strain>
    </source>
</reference>
<feature type="chain" id="PRO_5045725939" evidence="1">
    <location>
        <begin position="22"/>
        <end position="243"/>
    </location>
</feature>
<dbReference type="Proteomes" id="UP001291309">
    <property type="component" value="Unassembled WGS sequence"/>
</dbReference>
<dbReference type="NCBIfam" id="TIGR02269">
    <property type="entry name" value="TIGR02269 family lipoprotein"/>
    <property type="match status" value="1"/>
</dbReference>
<keyword evidence="3" id="KW-1185">Reference proteome</keyword>
<organism evidence="2 3">
    <name type="scientific">Hyalangium rubrum</name>
    <dbReference type="NCBI Taxonomy" id="3103134"/>
    <lineage>
        <taxon>Bacteria</taxon>
        <taxon>Pseudomonadati</taxon>
        <taxon>Myxococcota</taxon>
        <taxon>Myxococcia</taxon>
        <taxon>Myxococcales</taxon>
        <taxon>Cystobacterineae</taxon>
        <taxon>Archangiaceae</taxon>
        <taxon>Hyalangium</taxon>
    </lineage>
</organism>
<dbReference type="RefSeq" id="WP_321551169.1">
    <property type="nucleotide sequence ID" value="NZ_JAXIVS010000020.1"/>
</dbReference>
<protein>
    <submittedName>
        <fullName evidence="2">TIGR02269 family lipoprotein</fullName>
    </submittedName>
</protein>
<gene>
    <name evidence="2" type="ORF">SYV04_39070</name>
</gene>
<sequence length="243" mass="27452">MSNPLRGWAWLLLSAVLTACAATPSLLYGEEGGCESSAEAVLFEEVCEENGSLLALCAGEQCGVYRCREVVEHPRVGQVVRTRGVWATRPPRGEAQRYWGSAQSPPGKNQPVFVIPWKAQPALPAGEVQALAEVEAQRCEPYERHHIFPQAEDLKRWFVRKGIDIHQWTLVLKVEEHRRIHRGANGGPWNEAWRRYTRANDGATKQEIELHAGQLIYEFNLYGIVVPYRCQLKRLPSNLLDSD</sequence>
<name>A0ABU5HGR5_9BACT</name>
<feature type="signal peptide" evidence="1">
    <location>
        <begin position="1"/>
        <end position="21"/>
    </location>
</feature>
<evidence type="ECO:0000313" key="3">
    <source>
        <dbReference type="Proteomes" id="UP001291309"/>
    </source>
</evidence>
<dbReference type="EMBL" id="JAXIVS010000020">
    <property type="protein sequence ID" value="MDY7232455.1"/>
    <property type="molecule type" value="Genomic_DNA"/>
</dbReference>
<keyword evidence="2" id="KW-0449">Lipoprotein</keyword>
<proteinExistence type="predicted"/>
<evidence type="ECO:0000313" key="2">
    <source>
        <dbReference type="EMBL" id="MDY7232455.1"/>
    </source>
</evidence>